<keyword evidence="2" id="KW-1185">Reference proteome</keyword>
<evidence type="ECO:0000313" key="1">
    <source>
        <dbReference type="EMBL" id="MDU0372659.1"/>
    </source>
</evidence>
<gene>
    <name evidence="1" type="ORF">ROI90_19780</name>
</gene>
<sequence length="314" mass="36640">MITQVNKIEIQYHFDDQSHSMNAFVHNECEKEFLLICKELITILNIQLEIESEALRQGSLIDTWKALGKNNNQITFFLSILILIISRIPVENQVLTNLQIENLKLDNAIKRKEVLKTMQDSIKSKKIEQNKIQIAADKISNDLKINIHKSNFYTKLNNYPKVIFVSTKLFKDEKPVTDDKSIERNDFDKFIIHEDILSDSLDEEAIIEIVAPILIEGRYKWRGIYKGEIFNFDMNDNKFKNSVFSKKIEFTNRTTIRCVLSQSRKIDDSGTIQIKNSKVLVVLDIFDDSKPIETKQGKSYRRSKKKDITQTELF</sequence>
<name>A0ABU3TMR8_9BACT</name>
<evidence type="ECO:0000313" key="2">
    <source>
        <dbReference type="Proteomes" id="UP001250698"/>
    </source>
</evidence>
<comment type="caution">
    <text evidence="1">The sequence shown here is derived from an EMBL/GenBank/DDBJ whole genome shotgun (WGS) entry which is preliminary data.</text>
</comment>
<dbReference type="EMBL" id="JAWDJT010000017">
    <property type="protein sequence ID" value="MDU0372659.1"/>
    <property type="molecule type" value="Genomic_DNA"/>
</dbReference>
<dbReference type="Proteomes" id="UP001250698">
    <property type="component" value="Unassembled WGS sequence"/>
</dbReference>
<dbReference type="RefSeq" id="WP_316000016.1">
    <property type="nucleotide sequence ID" value="NZ_JAWDJT010000017.1"/>
</dbReference>
<reference evidence="1 2" key="1">
    <citation type="submission" date="2023-10" db="EMBL/GenBank/DDBJ databases">
        <title>Hymenobacter endophyticus sp. nov., an isolate from the leaf tissues of wheat.</title>
        <authorList>
            <person name="Dai Y."/>
        </authorList>
    </citation>
    <scope>NUCLEOTIDE SEQUENCE [LARGE SCALE GENOMIC DNA]</scope>
    <source>
        <strain evidence="1 2">ZK17L-C2</strain>
    </source>
</reference>
<accession>A0ABU3TMR8</accession>
<proteinExistence type="predicted"/>
<protein>
    <submittedName>
        <fullName evidence="1">Uncharacterized protein</fullName>
    </submittedName>
</protein>
<organism evidence="1 2">
    <name type="scientific">Hymenobacter endophyticus</name>
    <dbReference type="NCBI Taxonomy" id="3076335"/>
    <lineage>
        <taxon>Bacteria</taxon>
        <taxon>Pseudomonadati</taxon>
        <taxon>Bacteroidota</taxon>
        <taxon>Cytophagia</taxon>
        <taxon>Cytophagales</taxon>
        <taxon>Hymenobacteraceae</taxon>
        <taxon>Hymenobacter</taxon>
    </lineage>
</organism>